<feature type="non-terminal residue" evidence="2">
    <location>
        <position position="68"/>
    </location>
</feature>
<dbReference type="AlphaFoldDB" id="A0A8S3A0K5"/>
<evidence type="ECO:0000256" key="1">
    <source>
        <dbReference type="SAM" id="MobiDB-lite"/>
    </source>
</evidence>
<protein>
    <submittedName>
        <fullName evidence="2">Uncharacterized protein</fullName>
    </submittedName>
</protein>
<accession>A0A8S3A0K5</accession>
<organism evidence="2 3">
    <name type="scientific">Rotaria magnacalcarata</name>
    <dbReference type="NCBI Taxonomy" id="392030"/>
    <lineage>
        <taxon>Eukaryota</taxon>
        <taxon>Metazoa</taxon>
        <taxon>Spiralia</taxon>
        <taxon>Gnathifera</taxon>
        <taxon>Rotifera</taxon>
        <taxon>Eurotatoria</taxon>
        <taxon>Bdelloidea</taxon>
        <taxon>Philodinida</taxon>
        <taxon>Philodinidae</taxon>
        <taxon>Rotaria</taxon>
    </lineage>
</organism>
<proteinExistence type="predicted"/>
<dbReference type="EMBL" id="CAJOBJ010122950">
    <property type="protein sequence ID" value="CAF4685165.1"/>
    <property type="molecule type" value="Genomic_DNA"/>
</dbReference>
<sequence length="68" mass="7945">MYSRQFPFRFFSAYQIFDELEEEFNQWSAAKETISGVPDVKGRRLTRKEKGKKTALTPLEKAKKLGSK</sequence>
<gene>
    <name evidence="2" type="ORF">GIL414_LOCUS42434</name>
</gene>
<reference evidence="2" key="1">
    <citation type="submission" date="2021-02" db="EMBL/GenBank/DDBJ databases">
        <authorList>
            <person name="Nowell W R."/>
        </authorList>
    </citation>
    <scope>NUCLEOTIDE SEQUENCE</scope>
</reference>
<comment type="caution">
    <text evidence="2">The sequence shown here is derived from an EMBL/GenBank/DDBJ whole genome shotgun (WGS) entry which is preliminary data.</text>
</comment>
<dbReference type="Proteomes" id="UP000681720">
    <property type="component" value="Unassembled WGS sequence"/>
</dbReference>
<feature type="region of interest" description="Disordered" evidence="1">
    <location>
        <begin position="41"/>
        <end position="68"/>
    </location>
</feature>
<evidence type="ECO:0000313" key="2">
    <source>
        <dbReference type="EMBL" id="CAF4685165.1"/>
    </source>
</evidence>
<name>A0A8S3A0K5_9BILA</name>
<evidence type="ECO:0000313" key="3">
    <source>
        <dbReference type="Proteomes" id="UP000681720"/>
    </source>
</evidence>
<feature type="compositionally biased region" description="Basic residues" evidence="1">
    <location>
        <begin position="43"/>
        <end position="53"/>
    </location>
</feature>